<accession>A0A022PQF5</accession>
<name>A0A022PQF5_ERYGU</name>
<gene>
    <name evidence="3" type="ORF">MIMGU_mgv1a009574mg</name>
</gene>
<evidence type="ECO:0000313" key="4">
    <source>
        <dbReference type="Proteomes" id="UP000030748"/>
    </source>
</evidence>
<dbReference type="PhylomeDB" id="A0A022PQF5"/>
<dbReference type="OMA" id="NTFWSWF"/>
<feature type="transmembrane region" description="Helical" evidence="2">
    <location>
        <begin position="182"/>
        <end position="210"/>
    </location>
</feature>
<dbReference type="OrthoDB" id="748739at2759"/>
<feature type="transmembrane region" description="Helical" evidence="2">
    <location>
        <begin position="222"/>
        <end position="241"/>
    </location>
</feature>
<organism evidence="3 4">
    <name type="scientific">Erythranthe guttata</name>
    <name type="common">Yellow monkey flower</name>
    <name type="synonym">Mimulus guttatus</name>
    <dbReference type="NCBI Taxonomy" id="4155"/>
    <lineage>
        <taxon>Eukaryota</taxon>
        <taxon>Viridiplantae</taxon>
        <taxon>Streptophyta</taxon>
        <taxon>Embryophyta</taxon>
        <taxon>Tracheophyta</taxon>
        <taxon>Spermatophyta</taxon>
        <taxon>Magnoliopsida</taxon>
        <taxon>eudicotyledons</taxon>
        <taxon>Gunneridae</taxon>
        <taxon>Pentapetalae</taxon>
        <taxon>asterids</taxon>
        <taxon>lamiids</taxon>
        <taxon>Lamiales</taxon>
        <taxon>Phrymaceae</taxon>
        <taxon>Erythranthe</taxon>
    </lineage>
</organism>
<evidence type="ECO:0000313" key="3">
    <source>
        <dbReference type="EMBL" id="EYU17699.1"/>
    </source>
</evidence>
<dbReference type="PANTHER" id="PTHR48223:SF1">
    <property type="entry name" value="ABC TRANSMEMBRANE TYPE-1 DOMAIN-CONTAINING PROTEIN"/>
    <property type="match status" value="1"/>
</dbReference>
<keyword evidence="2" id="KW-0812">Transmembrane</keyword>
<dbReference type="KEGG" id="egt:105950521"/>
<dbReference type="eggNOG" id="ENOG502QR4Q">
    <property type="taxonomic scope" value="Eukaryota"/>
</dbReference>
<dbReference type="PANTHER" id="PTHR48223">
    <property type="entry name" value="DEFECTIVE 2759, PUTATIVE ISOFORM 1-RELATED"/>
    <property type="match status" value="1"/>
</dbReference>
<keyword evidence="2" id="KW-0472">Membrane</keyword>
<reference evidence="3 4" key="1">
    <citation type="journal article" date="2013" name="Proc. Natl. Acad. Sci. U.S.A.">
        <title>Fine-scale variation in meiotic recombination in Mimulus inferred from population shotgun sequencing.</title>
        <authorList>
            <person name="Hellsten U."/>
            <person name="Wright K.M."/>
            <person name="Jenkins J."/>
            <person name="Shu S."/>
            <person name="Yuan Y."/>
            <person name="Wessler S.R."/>
            <person name="Schmutz J."/>
            <person name="Willis J.H."/>
            <person name="Rokhsar D.S."/>
        </authorList>
    </citation>
    <scope>NUCLEOTIDE SEQUENCE [LARGE SCALE GENOMIC DNA]</scope>
    <source>
        <strain evidence="4">cv. DUN x IM62</strain>
    </source>
</reference>
<keyword evidence="2" id="KW-1133">Transmembrane helix</keyword>
<evidence type="ECO:0000256" key="1">
    <source>
        <dbReference type="SAM" id="MobiDB-lite"/>
    </source>
</evidence>
<dbReference type="AlphaFoldDB" id="A0A022PQF5"/>
<feature type="region of interest" description="Disordered" evidence="1">
    <location>
        <begin position="1"/>
        <end position="23"/>
    </location>
</feature>
<dbReference type="EMBL" id="KI632363">
    <property type="protein sequence ID" value="EYU17699.1"/>
    <property type="molecule type" value="Genomic_DNA"/>
</dbReference>
<dbReference type="Proteomes" id="UP000030748">
    <property type="component" value="Unassembled WGS sequence"/>
</dbReference>
<dbReference type="STRING" id="4155.A0A022PQF5"/>
<protein>
    <submittedName>
        <fullName evidence="3">Uncharacterized protein</fullName>
    </submittedName>
</protein>
<keyword evidence="4" id="KW-1185">Reference proteome</keyword>
<sequence length="337" mass="38040">MASATHQLKGSCSTFPSVPSSWSRGSKLKHFAPTFHSVGRKDRFISLKCRSCSSVGASRVLGSKSNSFKISAFKGSNSYNDSGIRTNSSKDNGKVGYLENTIEASSLESSKVQNVTPSTAADETISRSLAIQNLFKSWLMLLRTPLQAQHVDEVLEEPSSVETSEIPNSLKKQGRSEILKAVWCYFVSLNATIMIPLLLFTPLYLAVYVAYGSKVSKELTPLWILGPLFAALYVKMFRAICKVYGFSFKQTAKLVKNLPVYYLVVHDHIVNGKLNEATRRHIFEPLAVIKNTDYKELTKNRMKDLQGWFVERYLDFVESIWPYYCRTIRFLKRANLI</sequence>
<evidence type="ECO:0000256" key="2">
    <source>
        <dbReference type="SAM" id="Phobius"/>
    </source>
</evidence>
<proteinExistence type="predicted"/>